<evidence type="ECO:0008006" key="4">
    <source>
        <dbReference type="Google" id="ProtNLM"/>
    </source>
</evidence>
<keyword evidence="1" id="KW-1133">Transmembrane helix</keyword>
<feature type="transmembrane region" description="Helical" evidence="1">
    <location>
        <begin position="12"/>
        <end position="33"/>
    </location>
</feature>
<name>A0A1F5VVN5_9BACT</name>
<comment type="caution">
    <text evidence="2">The sequence shown here is derived from an EMBL/GenBank/DDBJ whole genome shotgun (WGS) entry which is preliminary data.</text>
</comment>
<keyword evidence="1" id="KW-0472">Membrane</keyword>
<dbReference type="Proteomes" id="UP000178943">
    <property type="component" value="Unassembled WGS sequence"/>
</dbReference>
<reference evidence="2 3" key="1">
    <citation type="journal article" date="2016" name="Nat. Commun.">
        <title>Thousands of microbial genomes shed light on interconnected biogeochemical processes in an aquifer system.</title>
        <authorList>
            <person name="Anantharaman K."/>
            <person name="Brown C.T."/>
            <person name="Hug L.A."/>
            <person name="Sharon I."/>
            <person name="Castelle C.J."/>
            <person name="Probst A.J."/>
            <person name="Thomas B.C."/>
            <person name="Singh A."/>
            <person name="Wilkins M.J."/>
            <person name="Karaoz U."/>
            <person name="Brodie E.L."/>
            <person name="Williams K.H."/>
            <person name="Hubbard S.S."/>
            <person name="Banfield J.F."/>
        </authorList>
    </citation>
    <scope>NUCLEOTIDE SEQUENCE [LARGE SCALE GENOMIC DNA]</scope>
</reference>
<sequence>MADERFSEETKLLSGILNYLFIIPVILFCLTFFSDMFQVKIKDQIPLMIVAVVFALIPLLFGKMVTLIHYDELVIHFGYVGLIKKVIPLSQIANAEIVEFNPLRDFGGWGIRCGKFRGELTGCYTLSGNRGILLTLNESIGVCFAQTKRIIIASKEPDQLIEALWR</sequence>
<evidence type="ECO:0000313" key="2">
    <source>
        <dbReference type="EMBL" id="OGF67484.1"/>
    </source>
</evidence>
<accession>A0A1F5VVN5</accession>
<evidence type="ECO:0000256" key="1">
    <source>
        <dbReference type="SAM" id="Phobius"/>
    </source>
</evidence>
<keyword evidence="1" id="KW-0812">Transmembrane</keyword>
<feature type="transmembrane region" description="Helical" evidence="1">
    <location>
        <begin position="45"/>
        <end position="62"/>
    </location>
</feature>
<dbReference type="AlphaFoldDB" id="A0A1F5VVN5"/>
<proteinExistence type="predicted"/>
<evidence type="ECO:0000313" key="3">
    <source>
        <dbReference type="Proteomes" id="UP000178943"/>
    </source>
</evidence>
<organism evidence="2 3">
    <name type="scientific">Candidatus Fischerbacteria bacterium RBG_13_37_8</name>
    <dbReference type="NCBI Taxonomy" id="1817863"/>
    <lineage>
        <taxon>Bacteria</taxon>
        <taxon>Candidatus Fischeribacteriota</taxon>
    </lineage>
</organism>
<dbReference type="EMBL" id="MFGW01000048">
    <property type="protein sequence ID" value="OGF67484.1"/>
    <property type="molecule type" value="Genomic_DNA"/>
</dbReference>
<protein>
    <recommendedName>
        <fullName evidence="4">Bacterial Pleckstrin homology domain-containing protein</fullName>
    </recommendedName>
</protein>
<gene>
    <name evidence="2" type="ORF">A2Y62_16280</name>
</gene>